<dbReference type="EMBL" id="WOTE01000017">
    <property type="protein sequence ID" value="NHO40526.1"/>
    <property type="molecule type" value="Genomic_DNA"/>
</dbReference>
<keyword evidence="14" id="KW-1185">Reference proteome</keyword>
<keyword evidence="7" id="KW-0067">ATP-binding</keyword>
<evidence type="ECO:0000313" key="14">
    <source>
        <dbReference type="Proteomes" id="UP000657200"/>
    </source>
</evidence>
<dbReference type="AlphaFoldDB" id="A0A0U5F6T9"/>
<dbReference type="InterPro" id="IPR002934">
    <property type="entry name" value="Polymerase_NTP_transf_dom"/>
</dbReference>
<dbReference type="Gene3D" id="3.30.460.10">
    <property type="entry name" value="Beta Polymerase, domain 2"/>
    <property type="match status" value="1"/>
</dbReference>
<dbReference type="PATRIC" id="fig|431306.5.peg.2897"/>
<evidence type="ECO:0000313" key="13">
    <source>
        <dbReference type="Proteomes" id="UP000068250"/>
    </source>
</evidence>
<evidence type="ECO:0000256" key="5">
    <source>
        <dbReference type="ARBA" id="ARBA00022723"/>
    </source>
</evidence>
<accession>A0A0U5F6T9</accession>
<comment type="similarity">
    <text evidence="9">Belongs to the MntA antitoxin family.</text>
</comment>
<keyword evidence="5" id="KW-0479">Metal-binding</keyword>
<protein>
    <submittedName>
        <fullName evidence="11">DNA polymerase beta subunit</fullName>
    </submittedName>
    <submittedName>
        <fullName evidence="12">Nucleotidyltransferase</fullName>
    </submittedName>
</protein>
<evidence type="ECO:0000256" key="1">
    <source>
        <dbReference type="ARBA" id="ARBA00001946"/>
    </source>
</evidence>
<dbReference type="GO" id="GO:0016779">
    <property type="term" value="F:nucleotidyltransferase activity"/>
    <property type="evidence" value="ECO:0007669"/>
    <property type="project" value="UniProtKB-KW"/>
</dbReference>
<name>A0A0U5F6T9_9PROT</name>
<evidence type="ECO:0000313" key="12">
    <source>
        <dbReference type="EMBL" id="NHO40526.1"/>
    </source>
</evidence>
<keyword evidence="4" id="KW-0548">Nucleotidyltransferase</keyword>
<dbReference type="SUPFAM" id="SSF81301">
    <property type="entry name" value="Nucleotidyltransferase"/>
    <property type="match status" value="1"/>
</dbReference>
<keyword evidence="6" id="KW-0547">Nucleotide-binding</keyword>
<evidence type="ECO:0000256" key="8">
    <source>
        <dbReference type="ARBA" id="ARBA00022842"/>
    </source>
</evidence>
<dbReference type="InterPro" id="IPR043519">
    <property type="entry name" value="NT_sf"/>
</dbReference>
<dbReference type="Proteomes" id="UP000068250">
    <property type="component" value="Plasmid 1P"/>
</dbReference>
<geneLocation type="plasmid" evidence="13">
    <name>1P</name>
</geneLocation>
<evidence type="ECO:0000256" key="2">
    <source>
        <dbReference type="ARBA" id="ARBA00022649"/>
    </source>
</evidence>
<evidence type="ECO:0000256" key="6">
    <source>
        <dbReference type="ARBA" id="ARBA00022741"/>
    </source>
</evidence>
<gene>
    <name evidence="11" type="ORF">AGA_1P159</name>
    <name evidence="12" type="ORF">GOB80_12775</name>
</gene>
<dbReference type="EMBL" id="LN609303">
    <property type="protein sequence ID" value="CEF57461.1"/>
    <property type="molecule type" value="Genomic_DNA"/>
</dbReference>
<organism evidence="11 13">
    <name type="scientific">Acetobacter ghanensis</name>
    <dbReference type="NCBI Taxonomy" id="431306"/>
    <lineage>
        <taxon>Bacteria</taxon>
        <taxon>Pseudomonadati</taxon>
        <taxon>Pseudomonadota</taxon>
        <taxon>Alphaproteobacteria</taxon>
        <taxon>Acetobacterales</taxon>
        <taxon>Acetobacteraceae</taxon>
        <taxon>Acetobacter</taxon>
    </lineage>
</organism>
<reference evidence="13" key="2">
    <citation type="submission" date="2014-09" db="EMBL/GenBank/DDBJ databases">
        <authorList>
            <person name="Illeghems K.G."/>
        </authorList>
    </citation>
    <scope>NUCLEOTIDE SEQUENCE [LARGE SCALE GENOMIC DNA]</scope>
    <source>
        <strain evidence="13">LMG 23848T</strain>
        <plasmid evidence="13">1P</plasmid>
    </source>
</reference>
<dbReference type="CDD" id="cd05403">
    <property type="entry name" value="NT_KNTase_like"/>
    <property type="match status" value="1"/>
</dbReference>
<evidence type="ECO:0000256" key="9">
    <source>
        <dbReference type="ARBA" id="ARBA00038276"/>
    </source>
</evidence>
<dbReference type="PANTHER" id="PTHR33571">
    <property type="entry name" value="SSL8005 PROTEIN"/>
    <property type="match status" value="1"/>
</dbReference>
<dbReference type="Proteomes" id="UP000657200">
    <property type="component" value="Unassembled WGS sequence"/>
</dbReference>
<evidence type="ECO:0000256" key="4">
    <source>
        <dbReference type="ARBA" id="ARBA00022695"/>
    </source>
</evidence>
<keyword evidence="2" id="KW-1277">Toxin-antitoxin system</keyword>
<feature type="domain" description="Polymerase nucleotidyl transferase" evidence="10">
    <location>
        <begin position="27"/>
        <end position="92"/>
    </location>
</feature>
<dbReference type="RefSeq" id="WP_059024988.1">
    <property type="nucleotide sequence ID" value="NZ_LN609303.1"/>
</dbReference>
<sequence length="96" mass="10528">MRPSEVLALHRDAIVKLTARWNLTNPRVFGSALKHHDNDQSDLDILVDAPNGATLLALGGLQNDLEELLGVRVDLLTPTELPLGFRDKVLAEARPV</sequence>
<comment type="cofactor">
    <cofactor evidence="1">
        <name>Mg(2+)</name>
        <dbReference type="ChEBI" id="CHEBI:18420"/>
    </cofactor>
</comment>
<dbReference type="InterPro" id="IPR052038">
    <property type="entry name" value="Type-VII_TA_antitoxin"/>
</dbReference>
<reference evidence="11" key="1">
    <citation type="submission" date="2014-09" db="EMBL/GenBank/DDBJ databases">
        <authorList>
            <person name="Magalhaes I.L.F."/>
            <person name="Oliveira U."/>
            <person name="Santos F.R."/>
            <person name="Vidigal T.H.D.A."/>
            <person name="Brescovit A.D."/>
            <person name="Santos A.J."/>
        </authorList>
    </citation>
    <scope>NUCLEOTIDE SEQUENCE</scope>
    <source>
        <strain evidence="11">LMG 23848T</strain>
    </source>
</reference>
<evidence type="ECO:0000313" key="11">
    <source>
        <dbReference type="EMBL" id="CEF57461.1"/>
    </source>
</evidence>
<dbReference type="GO" id="GO:0005524">
    <property type="term" value="F:ATP binding"/>
    <property type="evidence" value="ECO:0007669"/>
    <property type="project" value="UniProtKB-KW"/>
</dbReference>
<keyword evidence="8" id="KW-0460">Magnesium</keyword>
<keyword evidence="3" id="KW-0808">Transferase</keyword>
<reference evidence="12 14" key="3">
    <citation type="journal article" date="2020" name="Int. J. Syst. Evol. Microbiol.">
        <title>Novel acetic acid bacteria from cider fermentations: Acetobacter conturbans sp. nov. and Acetobacter fallax sp. nov.</title>
        <authorList>
            <person name="Sombolestani A.S."/>
            <person name="Cleenwerck I."/>
            <person name="Cnockaert M."/>
            <person name="Borremans W."/>
            <person name="Wieme A.D."/>
            <person name="De Vuyst L."/>
            <person name="Vandamme P."/>
        </authorList>
    </citation>
    <scope>NUCLEOTIDE SEQUENCE [LARGE SCALE GENOMIC DNA]</scope>
    <source>
        <strain evidence="12 14">LMG 23848</strain>
    </source>
</reference>
<dbReference type="Pfam" id="PF01909">
    <property type="entry name" value="NTP_transf_2"/>
    <property type="match status" value="1"/>
</dbReference>
<dbReference type="GO" id="GO:0046872">
    <property type="term" value="F:metal ion binding"/>
    <property type="evidence" value="ECO:0007669"/>
    <property type="project" value="UniProtKB-KW"/>
</dbReference>
<dbReference type="OrthoDB" id="9809323at2"/>
<proteinExistence type="inferred from homology"/>
<evidence type="ECO:0000256" key="3">
    <source>
        <dbReference type="ARBA" id="ARBA00022679"/>
    </source>
</evidence>
<evidence type="ECO:0000256" key="7">
    <source>
        <dbReference type="ARBA" id="ARBA00022840"/>
    </source>
</evidence>
<evidence type="ECO:0000259" key="10">
    <source>
        <dbReference type="Pfam" id="PF01909"/>
    </source>
</evidence>
<dbReference type="PANTHER" id="PTHR33571:SF12">
    <property type="entry name" value="BSL3053 PROTEIN"/>
    <property type="match status" value="1"/>
</dbReference>